<gene>
    <name evidence="2" type="ORF">CBM2634_P90003</name>
</gene>
<dbReference type="Proteomes" id="UP000256805">
    <property type="component" value="Unassembled WGS sequence"/>
</dbReference>
<feature type="region of interest" description="Disordered" evidence="1">
    <location>
        <begin position="38"/>
        <end position="76"/>
    </location>
</feature>
<dbReference type="EMBL" id="OVTA01000071">
    <property type="protein sequence ID" value="SPS02377.1"/>
    <property type="molecule type" value="Genomic_DNA"/>
</dbReference>
<dbReference type="AlphaFoldDB" id="A0A375JBA8"/>
<dbReference type="PANTHER" id="PTHR35604:SF2">
    <property type="entry name" value="TRANSPOSASE INSH FOR INSERTION SEQUENCE ELEMENT IS5A-RELATED"/>
    <property type="match status" value="1"/>
</dbReference>
<evidence type="ECO:0000313" key="2">
    <source>
        <dbReference type="EMBL" id="SPS02377.1"/>
    </source>
</evidence>
<dbReference type="PANTHER" id="PTHR35604">
    <property type="entry name" value="TRANSPOSASE INSH FOR INSERTION SEQUENCE ELEMENT IS5A-RELATED"/>
    <property type="match status" value="1"/>
</dbReference>
<sequence>MEHAYCSPLNLASHAAALRGVVKRLLTIQAWAGHKNFVRKDGGDKDENDGADFKGRKRSNETHESKTDPDAKLYRKGKTASELRYMGHPLSDNRHGLVVSAMVTNAGGHAEREAAKVMHQRCQAGN</sequence>
<feature type="compositionally biased region" description="Basic and acidic residues" evidence="1">
    <location>
        <begin position="51"/>
        <end position="73"/>
    </location>
</feature>
<organism evidence="2 3">
    <name type="scientific">Cupriavidus taiwanensis</name>
    <dbReference type="NCBI Taxonomy" id="164546"/>
    <lineage>
        <taxon>Bacteria</taxon>
        <taxon>Pseudomonadati</taxon>
        <taxon>Pseudomonadota</taxon>
        <taxon>Betaproteobacteria</taxon>
        <taxon>Burkholderiales</taxon>
        <taxon>Burkholderiaceae</taxon>
        <taxon>Cupriavidus</taxon>
    </lineage>
</organism>
<reference evidence="2 3" key="1">
    <citation type="submission" date="2018-01" db="EMBL/GenBank/DDBJ databases">
        <authorList>
            <person name="Gaut B.S."/>
            <person name="Morton B.R."/>
            <person name="Clegg M.T."/>
            <person name="Duvall M.R."/>
        </authorList>
    </citation>
    <scope>NUCLEOTIDE SEQUENCE [LARGE SCALE GENOMIC DNA]</scope>
    <source>
        <strain evidence="2">Cupriavidus taiwanensis cmp 52</strain>
    </source>
</reference>
<evidence type="ECO:0000256" key="1">
    <source>
        <dbReference type="SAM" id="MobiDB-lite"/>
    </source>
</evidence>
<accession>A0A375JBA8</accession>
<evidence type="ECO:0008006" key="4">
    <source>
        <dbReference type="Google" id="ProtNLM"/>
    </source>
</evidence>
<protein>
    <recommendedName>
        <fullName evidence="4">Transposase</fullName>
    </recommendedName>
</protein>
<proteinExistence type="predicted"/>
<name>A0A375JBA8_9BURK</name>
<evidence type="ECO:0000313" key="3">
    <source>
        <dbReference type="Proteomes" id="UP000256805"/>
    </source>
</evidence>